<evidence type="ECO:0000313" key="2">
    <source>
        <dbReference type="EMBL" id="KAF9789461.1"/>
    </source>
</evidence>
<reference evidence="2" key="1">
    <citation type="journal article" date="2020" name="Nat. Commun.">
        <title>Large-scale genome sequencing of mycorrhizal fungi provides insights into the early evolution of symbiotic traits.</title>
        <authorList>
            <person name="Miyauchi S."/>
            <person name="Kiss E."/>
            <person name="Kuo A."/>
            <person name="Drula E."/>
            <person name="Kohler A."/>
            <person name="Sanchez-Garcia M."/>
            <person name="Morin E."/>
            <person name="Andreopoulos B."/>
            <person name="Barry K.W."/>
            <person name="Bonito G."/>
            <person name="Buee M."/>
            <person name="Carver A."/>
            <person name="Chen C."/>
            <person name="Cichocki N."/>
            <person name="Clum A."/>
            <person name="Culley D."/>
            <person name="Crous P.W."/>
            <person name="Fauchery L."/>
            <person name="Girlanda M."/>
            <person name="Hayes R.D."/>
            <person name="Keri Z."/>
            <person name="LaButti K."/>
            <person name="Lipzen A."/>
            <person name="Lombard V."/>
            <person name="Magnuson J."/>
            <person name="Maillard F."/>
            <person name="Murat C."/>
            <person name="Nolan M."/>
            <person name="Ohm R.A."/>
            <person name="Pangilinan J."/>
            <person name="Pereira M.F."/>
            <person name="Perotto S."/>
            <person name="Peter M."/>
            <person name="Pfister S."/>
            <person name="Riley R."/>
            <person name="Sitrit Y."/>
            <person name="Stielow J.B."/>
            <person name="Szollosi G."/>
            <person name="Zifcakova L."/>
            <person name="Stursova M."/>
            <person name="Spatafora J.W."/>
            <person name="Tedersoo L."/>
            <person name="Vaario L.M."/>
            <person name="Yamada A."/>
            <person name="Yan M."/>
            <person name="Wang P."/>
            <person name="Xu J."/>
            <person name="Bruns T."/>
            <person name="Baldrian P."/>
            <person name="Vilgalys R."/>
            <person name="Dunand C."/>
            <person name="Henrissat B."/>
            <person name="Grigoriev I.V."/>
            <person name="Hibbett D."/>
            <person name="Nagy L.G."/>
            <person name="Martin F.M."/>
        </authorList>
    </citation>
    <scope>NUCLEOTIDE SEQUENCE</scope>
    <source>
        <strain evidence="2">UH-Tt-Lm1</strain>
    </source>
</reference>
<evidence type="ECO:0000313" key="1">
    <source>
        <dbReference type="EMBL" id="KAF9778449.1"/>
    </source>
</evidence>
<accession>A0A9P6HKK5</accession>
<protein>
    <submittedName>
        <fullName evidence="2">Uncharacterized protein</fullName>
    </submittedName>
</protein>
<name>A0A9P6HKK5_9AGAM</name>
<reference evidence="2" key="2">
    <citation type="submission" date="2020-11" db="EMBL/GenBank/DDBJ databases">
        <authorList>
            <consortium name="DOE Joint Genome Institute"/>
            <person name="Kuo A."/>
            <person name="Miyauchi S."/>
            <person name="Kiss E."/>
            <person name="Drula E."/>
            <person name="Kohler A."/>
            <person name="Sanchez-Garcia M."/>
            <person name="Andreopoulos B."/>
            <person name="Barry K.W."/>
            <person name="Bonito G."/>
            <person name="Buee M."/>
            <person name="Carver A."/>
            <person name="Chen C."/>
            <person name="Cichocki N."/>
            <person name="Clum A."/>
            <person name="Culley D."/>
            <person name="Crous P.W."/>
            <person name="Fauchery L."/>
            <person name="Girlanda M."/>
            <person name="Hayes R."/>
            <person name="Keri Z."/>
            <person name="Labutti K."/>
            <person name="Lipzen A."/>
            <person name="Lombard V."/>
            <person name="Magnuson J."/>
            <person name="Maillard F."/>
            <person name="Morin E."/>
            <person name="Murat C."/>
            <person name="Nolan M."/>
            <person name="Ohm R."/>
            <person name="Pangilinan J."/>
            <person name="Pereira M."/>
            <person name="Perotto S."/>
            <person name="Peter M."/>
            <person name="Riley R."/>
            <person name="Sitrit Y."/>
            <person name="Stielow B."/>
            <person name="Szollosi G."/>
            <person name="Zifcakova L."/>
            <person name="Stursova M."/>
            <person name="Spatafora J.W."/>
            <person name="Tedersoo L."/>
            <person name="Vaario L.-M."/>
            <person name="Yamada A."/>
            <person name="Yan M."/>
            <person name="Wang P."/>
            <person name="Xu J."/>
            <person name="Bruns T."/>
            <person name="Baldrian P."/>
            <person name="Vilgalys R."/>
            <person name="Henrissat B."/>
            <person name="Grigoriev I.V."/>
            <person name="Hibbett D."/>
            <person name="Nagy L.G."/>
            <person name="Martin F.M."/>
        </authorList>
    </citation>
    <scope>NUCLEOTIDE SEQUENCE</scope>
    <source>
        <strain evidence="2">UH-Tt-Lm1</strain>
    </source>
</reference>
<organism evidence="2 3">
    <name type="scientific">Thelephora terrestris</name>
    <dbReference type="NCBI Taxonomy" id="56493"/>
    <lineage>
        <taxon>Eukaryota</taxon>
        <taxon>Fungi</taxon>
        <taxon>Dikarya</taxon>
        <taxon>Basidiomycota</taxon>
        <taxon>Agaricomycotina</taxon>
        <taxon>Agaricomycetes</taxon>
        <taxon>Thelephorales</taxon>
        <taxon>Thelephoraceae</taxon>
        <taxon>Thelephora</taxon>
    </lineage>
</organism>
<dbReference type="AlphaFoldDB" id="A0A9P6HKK5"/>
<sequence>MRLRQKPNGRTKRGSIKGYLFTPLLIRRALISFESMVPRNEGYKNPQYLKIEAAFAKTVEPEDVHDCMVSVGKDRFLVTAYWAGTEDPNPAVEMVCGGLEWRGEIAVVQVGRVVTFYKRVRRTTAVKKVVAKFVTEFMRCMVVGDPFPTSLVAG</sequence>
<keyword evidence="3" id="KW-1185">Reference proteome</keyword>
<dbReference type="EMBL" id="WIUZ02000003">
    <property type="protein sequence ID" value="KAF9789461.1"/>
    <property type="molecule type" value="Genomic_DNA"/>
</dbReference>
<dbReference type="OrthoDB" id="3169926at2759"/>
<dbReference type="Proteomes" id="UP000736335">
    <property type="component" value="Unassembled WGS sequence"/>
</dbReference>
<gene>
    <name evidence="2" type="ORF">BJ322DRAFT_1018105</name>
    <name evidence="1" type="ORF">BJ322DRAFT_1114269</name>
</gene>
<evidence type="ECO:0000313" key="3">
    <source>
        <dbReference type="Proteomes" id="UP000736335"/>
    </source>
</evidence>
<proteinExistence type="predicted"/>
<dbReference type="EMBL" id="WIUZ02000023">
    <property type="protein sequence ID" value="KAF9778449.1"/>
    <property type="molecule type" value="Genomic_DNA"/>
</dbReference>
<comment type="caution">
    <text evidence="2">The sequence shown here is derived from an EMBL/GenBank/DDBJ whole genome shotgun (WGS) entry which is preliminary data.</text>
</comment>